<evidence type="ECO:0000313" key="1">
    <source>
        <dbReference type="EMBL" id="PWJ74103.1"/>
    </source>
</evidence>
<reference evidence="1 2" key="1">
    <citation type="submission" date="2018-05" db="EMBL/GenBank/DDBJ databases">
        <authorList>
            <person name="Goeker M."/>
            <person name="Huntemann M."/>
            <person name="Clum A."/>
            <person name="Pillay M."/>
            <person name="Palaniappan K."/>
            <person name="Varghese N."/>
            <person name="Mikhailova N."/>
            <person name="Stamatis D."/>
            <person name="Reddy T."/>
            <person name="Daum C."/>
            <person name="Shapiro N."/>
            <person name="Ivanova N."/>
            <person name="Kyrpides N."/>
            <person name="Woyke T."/>
        </authorList>
    </citation>
    <scope>NUCLEOTIDE SEQUENCE [LARGE SCALE GENOMIC DNA]</scope>
    <source>
        <strain evidence="1 2">DSM 26524</strain>
    </source>
</reference>
<dbReference type="Proteomes" id="UP000245412">
    <property type="component" value="Unassembled WGS sequence"/>
</dbReference>
<dbReference type="AlphaFoldDB" id="A0AB73T1R6"/>
<evidence type="ECO:0000313" key="2">
    <source>
        <dbReference type="Proteomes" id="UP000245412"/>
    </source>
</evidence>
<name>A0AB73T1R6_9FIRM</name>
<dbReference type="RefSeq" id="WP_109747440.1">
    <property type="nucleotide sequence ID" value="NZ_JANKBI010000009.1"/>
</dbReference>
<keyword evidence="2" id="KW-1185">Reference proteome</keyword>
<proteinExistence type="predicted"/>
<comment type="caution">
    <text evidence="1">The sequence shown here is derived from an EMBL/GenBank/DDBJ whole genome shotgun (WGS) entry which is preliminary data.</text>
</comment>
<organism evidence="1 2">
    <name type="scientific">Murimonas intestini</name>
    <dbReference type="NCBI Taxonomy" id="1337051"/>
    <lineage>
        <taxon>Bacteria</taxon>
        <taxon>Bacillati</taxon>
        <taxon>Bacillota</taxon>
        <taxon>Clostridia</taxon>
        <taxon>Lachnospirales</taxon>
        <taxon>Lachnospiraceae</taxon>
        <taxon>Murimonas</taxon>
    </lineage>
</organism>
<accession>A0AB73T1R6</accession>
<gene>
    <name evidence="1" type="ORF">C7383_110143</name>
</gene>
<dbReference type="EMBL" id="QGGY01000010">
    <property type="protein sequence ID" value="PWJ74103.1"/>
    <property type="molecule type" value="Genomic_DNA"/>
</dbReference>
<protein>
    <submittedName>
        <fullName evidence="1">Uncharacterized protein</fullName>
    </submittedName>
</protein>
<sequence length="279" mass="31404">MVPVNYLQPAKPDNSGLENISTLFGYLRSLGTLYVDYKMDTEAIKPTIRSTIIGICNYLRQSKYSNVLWCASLLNPIELAFVEYVQNKNEGLYSFLDKYIYEDADKNIFSTDLRDSGNGVIDLATGMADTTAKLTNLQSSLNNHLITQTAYETIGNVASRCNFSDFCCDFDAIKIAQLISEMESDKNRSNQSVTGTEFADILETYYNGLYLDRFKYIFSDLECSYDDDLEVILRSVYSKMNGIDETLVLLPSFGGNPDSQVNMDCCLAFAHYLLCETSI</sequence>